<organism evidence="2">
    <name type="scientific">viral metagenome</name>
    <dbReference type="NCBI Taxonomy" id="1070528"/>
    <lineage>
        <taxon>unclassified sequences</taxon>
        <taxon>metagenomes</taxon>
        <taxon>organismal metagenomes</taxon>
    </lineage>
</organism>
<proteinExistence type="predicted"/>
<keyword evidence="1" id="KW-0812">Transmembrane</keyword>
<name>A0A6H1ZHG0_9ZZZZ</name>
<reference evidence="2" key="1">
    <citation type="submission" date="2020-03" db="EMBL/GenBank/DDBJ databases">
        <title>The deep terrestrial virosphere.</title>
        <authorList>
            <person name="Holmfeldt K."/>
            <person name="Nilsson E."/>
            <person name="Simone D."/>
            <person name="Lopez-Fernandez M."/>
            <person name="Wu X."/>
            <person name="de Brujin I."/>
            <person name="Lundin D."/>
            <person name="Andersson A."/>
            <person name="Bertilsson S."/>
            <person name="Dopson M."/>
        </authorList>
    </citation>
    <scope>NUCLEOTIDE SEQUENCE</scope>
    <source>
        <strain evidence="2">TM448A00522</strain>
    </source>
</reference>
<evidence type="ECO:0000256" key="1">
    <source>
        <dbReference type="SAM" id="Phobius"/>
    </source>
</evidence>
<sequence>MMLLFGYLMAGWAIGYLCLVGWVYLHPLTEWEWNREKAYKPTYLNAKSIQPDYTAYTLLGDARARMEKYNRKELS</sequence>
<dbReference type="AlphaFoldDB" id="A0A6H1ZHG0"/>
<keyword evidence="1" id="KW-1133">Transmembrane helix</keyword>
<keyword evidence="1" id="KW-0472">Membrane</keyword>
<evidence type="ECO:0000313" key="2">
    <source>
        <dbReference type="EMBL" id="QJA46757.1"/>
    </source>
</evidence>
<accession>A0A6H1ZHG0</accession>
<protein>
    <submittedName>
        <fullName evidence="2">Uncharacterized protein</fullName>
    </submittedName>
</protein>
<feature type="transmembrane region" description="Helical" evidence="1">
    <location>
        <begin position="6"/>
        <end position="25"/>
    </location>
</feature>
<dbReference type="EMBL" id="MT144020">
    <property type="protein sequence ID" value="QJA46757.1"/>
    <property type="molecule type" value="Genomic_DNA"/>
</dbReference>
<gene>
    <name evidence="2" type="ORF">TM448A00522_0027</name>
</gene>